<dbReference type="AlphaFoldDB" id="A0A1X8VB51"/>
<dbReference type="PANTHER" id="PTHR43077:SF5">
    <property type="entry name" value="PHAGE INFECTION PROTEIN"/>
    <property type="match status" value="1"/>
</dbReference>
<comment type="subcellular location">
    <subcellularLocation>
        <location evidence="1">Membrane</location>
        <topology evidence="1">Multi-pass membrane protein</topology>
    </subcellularLocation>
</comment>
<keyword evidence="4" id="KW-0472">Membrane</keyword>
<evidence type="ECO:0000256" key="1">
    <source>
        <dbReference type="ARBA" id="ARBA00004141"/>
    </source>
</evidence>
<dbReference type="InterPro" id="IPR022703">
    <property type="entry name" value="DUF3533"/>
</dbReference>
<dbReference type="PANTHER" id="PTHR43077">
    <property type="entry name" value="TRANSPORT PERMEASE YVFS-RELATED"/>
    <property type="match status" value="1"/>
</dbReference>
<accession>A0A1X8VB51</accession>
<dbReference type="Gene3D" id="3.40.1710.10">
    <property type="entry name" value="abc type-2 transporter like domain"/>
    <property type="match status" value="1"/>
</dbReference>
<reference evidence="5 6" key="1">
    <citation type="submission" date="2019-07" db="EMBL/GenBank/DDBJ databases">
        <title>Gastrointestinal microbiota of Peromyscus leucopus, the white-footed mouse.</title>
        <authorList>
            <person name="Milovic A."/>
            <person name="Bassam K."/>
            <person name="Barbour A.G."/>
        </authorList>
    </citation>
    <scope>NUCLEOTIDE SEQUENCE [LARGE SCALE GENOMIC DNA]</scope>
    <source>
        <strain evidence="5 6">LL7</strain>
    </source>
</reference>
<evidence type="ECO:0000256" key="2">
    <source>
        <dbReference type="ARBA" id="ARBA00022692"/>
    </source>
</evidence>
<dbReference type="RefSeq" id="WP_020843442.1">
    <property type="nucleotide sequence ID" value="NZ_CAJSZG010000002.1"/>
</dbReference>
<evidence type="ECO:0000313" key="5">
    <source>
        <dbReference type="EMBL" id="QDR73451.1"/>
    </source>
</evidence>
<dbReference type="Pfam" id="PF12051">
    <property type="entry name" value="DUF3533"/>
    <property type="match status" value="1"/>
</dbReference>
<keyword evidence="2" id="KW-0812">Transmembrane</keyword>
<evidence type="ECO:0000256" key="4">
    <source>
        <dbReference type="ARBA" id="ARBA00023136"/>
    </source>
</evidence>
<dbReference type="InterPro" id="IPR051328">
    <property type="entry name" value="T7SS_ABC-Transporter"/>
</dbReference>
<organism evidence="5 6">
    <name type="scientific">Limosilactobacillus reuteri</name>
    <name type="common">Lactobacillus reuteri</name>
    <dbReference type="NCBI Taxonomy" id="1598"/>
    <lineage>
        <taxon>Bacteria</taxon>
        <taxon>Bacillati</taxon>
        <taxon>Bacillota</taxon>
        <taxon>Bacilli</taxon>
        <taxon>Lactobacillales</taxon>
        <taxon>Lactobacillaceae</taxon>
        <taxon>Limosilactobacillus</taxon>
    </lineage>
</organism>
<dbReference type="EMBL" id="CP041676">
    <property type="protein sequence ID" value="QDR73451.1"/>
    <property type="molecule type" value="Genomic_DNA"/>
</dbReference>
<protein>
    <submittedName>
        <fullName evidence="5">DUF3533 domain-containing protein</fullName>
    </submittedName>
</protein>
<dbReference type="Proteomes" id="UP000316394">
    <property type="component" value="Chromosome"/>
</dbReference>
<evidence type="ECO:0000256" key="3">
    <source>
        <dbReference type="ARBA" id="ARBA00022989"/>
    </source>
</evidence>
<gene>
    <name evidence="5" type="ORF">FOD75_10405</name>
</gene>
<dbReference type="GO" id="GO:0016020">
    <property type="term" value="C:membrane"/>
    <property type="evidence" value="ECO:0007669"/>
    <property type="project" value="UniProtKB-SubCell"/>
</dbReference>
<name>A0A1X8VB51_LIMRT</name>
<proteinExistence type="predicted"/>
<keyword evidence="3" id="KW-1133">Transmembrane helix</keyword>
<sequence>MLKLLKNKFLWLPIIVALFIGAYFSITAIPSTHVKVNDLPIAIVNEDSGATGENLTKQITETTSSSNSSAMSIKWTVFDSEKKLLKDMNREKYYGAIVIPKDFSEKLQSLTTPNAQKAELKIIINQGMGTAVTTQVNTALTQMTTQLNNKLSTNLLQNVANRSTSIPSTMALNLSNPLTIKKEKVNKTGDLANGGAHFFQSVWLGSLGTSMLLGFAFSKIRFKSLKEKFSALFVQLIAAGISALVIGYGVPALQSWILDVNIPNFTELGLFMSLCAFAFIIFINGVESWVGIISIPVFMLLLFFAAPLLTAVPESLNGFYSTLADWLPMSYMYRGVKSIMYFNHGPANSVVMGLIYTIITGLILIITAQFKKDNKKEGSN</sequence>
<evidence type="ECO:0000313" key="6">
    <source>
        <dbReference type="Proteomes" id="UP000316394"/>
    </source>
</evidence>